<dbReference type="NCBIfam" id="TIGR00728">
    <property type="entry name" value="OPT_sfam"/>
    <property type="match status" value="1"/>
</dbReference>
<name>A0AAD4MEH8_9AGAM</name>
<feature type="transmembrane region" description="Helical" evidence="9">
    <location>
        <begin position="751"/>
        <end position="774"/>
    </location>
</feature>
<evidence type="ECO:0000313" key="10">
    <source>
        <dbReference type="EMBL" id="KAI0308033.1"/>
    </source>
</evidence>
<dbReference type="GO" id="GO:0016020">
    <property type="term" value="C:membrane"/>
    <property type="evidence" value="ECO:0007669"/>
    <property type="project" value="UniProtKB-SubCell"/>
</dbReference>
<evidence type="ECO:0000256" key="5">
    <source>
        <dbReference type="ARBA" id="ARBA00022856"/>
    </source>
</evidence>
<keyword evidence="7 9" id="KW-1133">Transmembrane helix</keyword>
<keyword evidence="5" id="KW-0571">Peptide transport</keyword>
<feature type="transmembrane region" description="Helical" evidence="9">
    <location>
        <begin position="721"/>
        <end position="739"/>
    </location>
</feature>
<comment type="subcellular location">
    <subcellularLocation>
        <location evidence="1">Membrane</location>
        <topology evidence="1">Multi-pass membrane protein</topology>
    </subcellularLocation>
</comment>
<feature type="transmembrane region" description="Helical" evidence="9">
    <location>
        <begin position="297"/>
        <end position="317"/>
    </location>
</feature>
<dbReference type="GO" id="GO:0015031">
    <property type="term" value="P:protein transport"/>
    <property type="evidence" value="ECO:0007669"/>
    <property type="project" value="UniProtKB-KW"/>
</dbReference>
<evidence type="ECO:0000256" key="1">
    <source>
        <dbReference type="ARBA" id="ARBA00004141"/>
    </source>
</evidence>
<sequence length="817" mass="92203">MDDFSTPRSASLSDVAHLRHRFSVPDVPQDIEDELMLHFNDPNWDFRANSSTASISRDGIEHKRWSKSSTNMGASTDVDTESQISSWPIPESKADFASEAIQVQDSPYPEVRAAVANTDDPNMAVNTFRVWFIGLLFAMIVPAFNTVIAMRFPFVIINVLLVQLVTLPFGKLLEWALPKYRITAFGYSFSLNPGPFNIKEHTLIAVMVNVVVEGTPVTDIASAMRIVYGVRWSVGKQFLLGISAQLLGFSFAGALRQFLVWPASMIWPGVLVRCALLNTMHSNYGKGESKHISRERFLYIACACSFIWYWVPGYLWTGLSVFNWVCWIAPNNVVVNSLFGSVSGLGMSLISFDWTMVAAIGSPLVVPWWAQLNMIGGFMFVIWFICPILWAKNVFFSQFMPISVPLSFDNTGAMYNLSAVITDNQFDQAKYEQYSPMFLPITYAITYGTIFATYPAVVVHTFLWYRHDIVRQFRRSLKDETDIHAYLMRKYPEVPRWWFIALGMTCLAFGIVAIEVCDTGLPVWAYILSIVFAIVFVLPFGIAQAITNQQFYLVVMAELLVGYMLPGRPVATMIFRMMGGSTVMQAVSYSSDLKFGHYLKVPPRLMFSGQVAASIVAVISTIVAQQWALDNIVDICSPDQKSFFTCPNLNTFNTSSLIWGGIGPRRLFSSGGLYYPLVWFFLIGAVLPIPFYYLARRYPHSPWRYVNIPVALVGVDNVPPATGLNFTSWILVGCIFQWFMRRFHFRWWMRYNYLLSTGLDAGVIIGLVVIFFAVQYPKGGITLNWWGNTVWKQTADAQMIPLKTVAPGQIFGPSTWS</sequence>
<dbReference type="InterPro" id="IPR004813">
    <property type="entry name" value="OPT"/>
</dbReference>
<feature type="transmembrane region" description="Helical" evidence="9">
    <location>
        <begin position="523"/>
        <end position="543"/>
    </location>
</feature>
<feature type="transmembrane region" description="Helical" evidence="9">
    <location>
        <begin position="154"/>
        <end position="173"/>
    </location>
</feature>
<dbReference type="PANTHER" id="PTHR22601">
    <property type="entry name" value="ISP4 LIKE PROTEIN"/>
    <property type="match status" value="1"/>
</dbReference>
<evidence type="ECO:0000256" key="3">
    <source>
        <dbReference type="ARBA" id="ARBA00022448"/>
    </source>
</evidence>
<comment type="similarity">
    <text evidence="2">Belongs to the oligopeptide OPT transporter family.</text>
</comment>
<dbReference type="AlphaFoldDB" id="A0AAD4MEH8"/>
<proteinExistence type="inferred from homology"/>
<dbReference type="NCBIfam" id="TIGR00727">
    <property type="entry name" value="ISP4_OPT"/>
    <property type="match status" value="1"/>
</dbReference>
<gene>
    <name evidence="10" type="ORF">B0F90DRAFT_1679616</name>
</gene>
<keyword evidence="11" id="KW-1185">Reference proteome</keyword>
<dbReference type="EMBL" id="WTXG01000001">
    <property type="protein sequence ID" value="KAI0308033.1"/>
    <property type="molecule type" value="Genomic_DNA"/>
</dbReference>
<evidence type="ECO:0000256" key="2">
    <source>
        <dbReference type="ARBA" id="ARBA00008807"/>
    </source>
</evidence>
<protein>
    <submittedName>
        <fullName evidence="10">OPT-domain-containing protein</fullName>
    </submittedName>
</protein>
<feature type="transmembrane region" description="Helical" evidence="9">
    <location>
        <begin position="372"/>
        <end position="391"/>
    </location>
</feature>
<keyword evidence="6" id="KW-0653">Protein transport</keyword>
<evidence type="ECO:0000256" key="7">
    <source>
        <dbReference type="ARBA" id="ARBA00022989"/>
    </source>
</evidence>
<feature type="transmembrane region" description="Helical" evidence="9">
    <location>
        <begin position="550"/>
        <end position="566"/>
    </location>
</feature>
<evidence type="ECO:0000256" key="9">
    <source>
        <dbReference type="SAM" id="Phobius"/>
    </source>
</evidence>
<evidence type="ECO:0000256" key="8">
    <source>
        <dbReference type="ARBA" id="ARBA00023136"/>
    </source>
</evidence>
<keyword evidence="8 9" id="KW-0472">Membrane</keyword>
<feature type="transmembrane region" description="Helical" evidence="9">
    <location>
        <begin position="130"/>
        <end position="148"/>
    </location>
</feature>
<dbReference type="Proteomes" id="UP001203297">
    <property type="component" value="Unassembled WGS sequence"/>
</dbReference>
<feature type="transmembrane region" description="Helical" evidence="9">
    <location>
        <begin position="497"/>
        <end position="517"/>
    </location>
</feature>
<feature type="transmembrane region" description="Helical" evidence="9">
    <location>
        <begin position="605"/>
        <end position="624"/>
    </location>
</feature>
<keyword evidence="3" id="KW-0813">Transport</keyword>
<feature type="transmembrane region" description="Helical" evidence="9">
    <location>
        <begin position="441"/>
        <end position="465"/>
    </location>
</feature>
<evidence type="ECO:0000313" key="11">
    <source>
        <dbReference type="Proteomes" id="UP001203297"/>
    </source>
</evidence>
<dbReference type="InterPro" id="IPR004648">
    <property type="entry name" value="Oligpept_transpt"/>
</dbReference>
<feature type="transmembrane region" description="Helical" evidence="9">
    <location>
        <begin position="337"/>
        <end position="360"/>
    </location>
</feature>
<feature type="transmembrane region" description="Helical" evidence="9">
    <location>
        <begin position="258"/>
        <end position="276"/>
    </location>
</feature>
<dbReference type="Pfam" id="PF03169">
    <property type="entry name" value="OPT"/>
    <property type="match status" value="1"/>
</dbReference>
<feature type="transmembrane region" description="Helical" evidence="9">
    <location>
        <begin position="234"/>
        <end position="252"/>
    </location>
</feature>
<evidence type="ECO:0000256" key="4">
    <source>
        <dbReference type="ARBA" id="ARBA00022692"/>
    </source>
</evidence>
<feature type="transmembrane region" description="Helical" evidence="9">
    <location>
        <begin position="673"/>
        <end position="695"/>
    </location>
</feature>
<reference evidence="10" key="1">
    <citation type="journal article" date="2022" name="New Phytol.">
        <title>Evolutionary transition to the ectomycorrhizal habit in the genomes of a hyperdiverse lineage of mushroom-forming fungi.</title>
        <authorList>
            <person name="Looney B."/>
            <person name="Miyauchi S."/>
            <person name="Morin E."/>
            <person name="Drula E."/>
            <person name="Courty P.E."/>
            <person name="Kohler A."/>
            <person name="Kuo A."/>
            <person name="LaButti K."/>
            <person name="Pangilinan J."/>
            <person name="Lipzen A."/>
            <person name="Riley R."/>
            <person name="Andreopoulos W."/>
            <person name="He G."/>
            <person name="Johnson J."/>
            <person name="Nolan M."/>
            <person name="Tritt A."/>
            <person name="Barry K.W."/>
            <person name="Grigoriev I.V."/>
            <person name="Nagy L.G."/>
            <person name="Hibbett D."/>
            <person name="Henrissat B."/>
            <person name="Matheny P.B."/>
            <person name="Labbe J."/>
            <person name="Martin F.M."/>
        </authorList>
    </citation>
    <scope>NUCLEOTIDE SEQUENCE</scope>
    <source>
        <strain evidence="10">BPL690</strain>
    </source>
</reference>
<dbReference type="GO" id="GO:0035673">
    <property type="term" value="F:oligopeptide transmembrane transporter activity"/>
    <property type="evidence" value="ECO:0007669"/>
    <property type="project" value="InterPro"/>
</dbReference>
<evidence type="ECO:0000256" key="6">
    <source>
        <dbReference type="ARBA" id="ARBA00022927"/>
    </source>
</evidence>
<keyword evidence="4 9" id="KW-0812">Transmembrane</keyword>
<organism evidence="10 11">
    <name type="scientific">Multifurca ochricompacta</name>
    <dbReference type="NCBI Taxonomy" id="376703"/>
    <lineage>
        <taxon>Eukaryota</taxon>
        <taxon>Fungi</taxon>
        <taxon>Dikarya</taxon>
        <taxon>Basidiomycota</taxon>
        <taxon>Agaricomycotina</taxon>
        <taxon>Agaricomycetes</taxon>
        <taxon>Russulales</taxon>
        <taxon>Russulaceae</taxon>
        <taxon>Multifurca</taxon>
    </lineage>
</organism>
<accession>A0AAD4MEH8</accession>
<comment type="caution">
    <text evidence="10">The sequence shown here is derived from an EMBL/GenBank/DDBJ whole genome shotgun (WGS) entry which is preliminary data.</text>
</comment>